<evidence type="ECO:0000256" key="1">
    <source>
        <dbReference type="SAM" id="SignalP"/>
    </source>
</evidence>
<feature type="chain" id="PRO_5008678001" evidence="1">
    <location>
        <begin position="18"/>
        <end position="223"/>
    </location>
</feature>
<feature type="signal peptide" evidence="1">
    <location>
        <begin position="1"/>
        <end position="17"/>
    </location>
</feature>
<feature type="domain" description="Plasmodium RESA N-terminal" evidence="2">
    <location>
        <begin position="88"/>
        <end position="207"/>
    </location>
</feature>
<dbReference type="Gene3D" id="6.10.280.180">
    <property type="entry name" value="Plasmodium RESA, N-terminal helical domain"/>
    <property type="match status" value="1"/>
</dbReference>
<dbReference type="InterPro" id="IPR019111">
    <property type="entry name" value="PRESA_N"/>
</dbReference>
<evidence type="ECO:0000259" key="2">
    <source>
        <dbReference type="Pfam" id="PF09687"/>
    </source>
</evidence>
<dbReference type="Proteomes" id="UP000243200">
    <property type="component" value="Chromosome 8"/>
</dbReference>
<dbReference type="Pfam" id="PF09687">
    <property type="entry name" value="PRESAN"/>
    <property type="match status" value="1"/>
</dbReference>
<dbReference type="OrthoDB" id="386229at2759"/>
<protein>
    <submittedName>
        <fullName evidence="3">Plasmodium RESA N-terminal, putative</fullName>
    </submittedName>
</protein>
<reference evidence="3 4" key="1">
    <citation type="submission" date="2016-06" db="EMBL/GenBank/DDBJ databases">
        <authorList>
            <consortium name="Pathogen Informatics"/>
        </authorList>
    </citation>
    <scope>NUCLEOTIDE SEQUENCE [LARGE SCALE GENOMIC DNA]</scope>
    <source>
        <strain evidence="3">PowCR01</strain>
    </source>
</reference>
<sequence>MWKINIVLTFVLVSVISLSNIISNDALSELRLGCRSPRLLAETTVSIKESPMHSYLKQKGSGTFFPFFTGIPLYEFCNSKHPTSLSINDIMNITNYCYWFITKKEKCYLLYRYNNYAMKRYVDMLEGLSRHCNCKEFANKLPKNTLKKSLEVCKQGLQKDLENMEKCAHNHITAYMETNKCTCPNFEEFILRYDQMWSNFIDRCEKKGRKYLTDKAESYKSSK</sequence>
<dbReference type="EMBL" id="LT594512">
    <property type="protein sequence ID" value="SBT76648.1"/>
    <property type="molecule type" value="Genomic_DNA"/>
</dbReference>
<accession>A0A1C3KRI6</accession>
<dbReference type="AlphaFoldDB" id="A0A1C3KRI6"/>
<evidence type="ECO:0000313" key="4">
    <source>
        <dbReference type="Proteomes" id="UP000243200"/>
    </source>
</evidence>
<evidence type="ECO:0000313" key="3">
    <source>
        <dbReference type="EMBL" id="SBT76648.1"/>
    </source>
</evidence>
<dbReference type="InterPro" id="IPR044885">
    <property type="entry name" value="PRESA_N_sf"/>
</dbReference>
<dbReference type="VEuPathDB" id="PlasmoDB:PocGH01_00219500"/>
<name>A0A1C3KRI6_PLAOA</name>
<dbReference type="VEuPathDB" id="PlasmoDB:POWCR01_080014300"/>
<proteinExistence type="predicted"/>
<organism evidence="3 4">
    <name type="scientific">Plasmodium ovale</name>
    <name type="common">malaria parasite P. ovale</name>
    <dbReference type="NCBI Taxonomy" id="36330"/>
    <lineage>
        <taxon>Eukaryota</taxon>
        <taxon>Sar</taxon>
        <taxon>Alveolata</taxon>
        <taxon>Apicomplexa</taxon>
        <taxon>Aconoidasida</taxon>
        <taxon>Haemosporida</taxon>
        <taxon>Plasmodiidae</taxon>
        <taxon>Plasmodium</taxon>
        <taxon>Plasmodium (Plasmodium)</taxon>
    </lineage>
</organism>
<gene>
    <name evidence="3" type="primary">PowCR01_080014300</name>
    <name evidence="3" type="ORF">POWCR01_080014300</name>
</gene>
<keyword evidence="1" id="KW-0732">Signal</keyword>